<dbReference type="Proteomes" id="UP001172457">
    <property type="component" value="Chromosome 4"/>
</dbReference>
<protein>
    <submittedName>
        <fullName evidence="1">Uncharacterized protein</fullName>
    </submittedName>
</protein>
<gene>
    <name evidence="1" type="ORF">OSB04_015020</name>
</gene>
<evidence type="ECO:0000313" key="2">
    <source>
        <dbReference type="Proteomes" id="UP001172457"/>
    </source>
</evidence>
<dbReference type="AlphaFoldDB" id="A0AA38TA64"/>
<dbReference type="InterPro" id="IPR006912">
    <property type="entry name" value="Harbinger_derived_prot"/>
</dbReference>
<comment type="caution">
    <text evidence="1">The sequence shown here is derived from an EMBL/GenBank/DDBJ whole genome shotgun (WGS) entry which is preliminary data.</text>
</comment>
<sequence>MTTFAITSEEEPIPTNTQGIDIFNFKTTLQVNKVFLRYKSVWRQFGNWRTEFPATHLTSTSAWERKHHPSYQDIQQLYTTHEAVTSQDTWISHAFFGCAGAQNDLNVLGQSPIFDVVYDGKAPECPFEVNGVTNKHIYYLRDEIYIRNGQLSPNHFRILMTRNKKVYENAKIDT</sequence>
<proteinExistence type="predicted"/>
<accession>A0AA38TA64</accession>
<reference evidence="1" key="1">
    <citation type="submission" date="2023-03" db="EMBL/GenBank/DDBJ databases">
        <title>Chromosome-scale reference genome and RAD-based genetic map of yellow starthistle (Centaurea solstitialis) reveal putative structural variation and QTLs associated with invader traits.</title>
        <authorList>
            <person name="Reatini B."/>
            <person name="Cang F.A."/>
            <person name="Jiang Q."/>
            <person name="Mckibben M.T.W."/>
            <person name="Barker M.S."/>
            <person name="Rieseberg L.H."/>
            <person name="Dlugosch K.M."/>
        </authorList>
    </citation>
    <scope>NUCLEOTIDE SEQUENCE</scope>
    <source>
        <strain evidence="1">CAN-66</strain>
        <tissue evidence="1">Leaf</tissue>
    </source>
</reference>
<dbReference type="EMBL" id="JARYMX010000004">
    <property type="protein sequence ID" value="KAJ9550975.1"/>
    <property type="molecule type" value="Genomic_DNA"/>
</dbReference>
<keyword evidence="2" id="KW-1185">Reference proteome</keyword>
<evidence type="ECO:0000313" key="1">
    <source>
        <dbReference type="EMBL" id="KAJ9550975.1"/>
    </source>
</evidence>
<organism evidence="1 2">
    <name type="scientific">Centaurea solstitialis</name>
    <name type="common">yellow star-thistle</name>
    <dbReference type="NCBI Taxonomy" id="347529"/>
    <lineage>
        <taxon>Eukaryota</taxon>
        <taxon>Viridiplantae</taxon>
        <taxon>Streptophyta</taxon>
        <taxon>Embryophyta</taxon>
        <taxon>Tracheophyta</taxon>
        <taxon>Spermatophyta</taxon>
        <taxon>Magnoliopsida</taxon>
        <taxon>eudicotyledons</taxon>
        <taxon>Gunneridae</taxon>
        <taxon>Pentapetalae</taxon>
        <taxon>asterids</taxon>
        <taxon>campanulids</taxon>
        <taxon>Asterales</taxon>
        <taxon>Asteraceae</taxon>
        <taxon>Carduoideae</taxon>
        <taxon>Cardueae</taxon>
        <taxon>Centaureinae</taxon>
        <taxon>Centaurea</taxon>
    </lineage>
</organism>
<name>A0AA38TA64_9ASTR</name>
<dbReference type="Pfam" id="PF04827">
    <property type="entry name" value="Plant_tran"/>
    <property type="match status" value="1"/>
</dbReference>